<sequence>MLLIRSLFRALAGLVLLAGGCASSPATGPAGSLVVERQARLADEISETSGLAAHAGQLWSHNDSGDKARLYALASADGQVVQRRVLRDALNFDWEEMAQDDEWLHVLDCGNNMGRRQWMQVYSIRWSALDAGGVADPVPSRLTEFRFADAGPSAGAYRHDNDCEAAAVVDGVLWVFSKNWQDQHTRLYRLRPDGQRHALVSEDRYPVEGLITAADYDSERKQLALLGYTRKRFSSSAFIWLVPVDQGQLQWSAAKRHPVSPAGQWEAVLWRPEGLLLTRENSWLGSSWLGLIRLP</sequence>
<comment type="caution">
    <text evidence="2">The sequence shown here is derived from an EMBL/GenBank/DDBJ whole genome shotgun (WGS) entry which is preliminary data.</text>
</comment>
<protein>
    <submittedName>
        <fullName evidence="2">Uncharacterized protein</fullName>
    </submittedName>
</protein>
<gene>
    <name evidence="2" type="ORF">CLV44_106100</name>
</gene>
<proteinExistence type="predicted"/>
<dbReference type="Proteomes" id="UP000242133">
    <property type="component" value="Unassembled WGS sequence"/>
</dbReference>
<keyword evidence="3" id="KW-1185">Reference proteome</keyword>
<dbReference type="AlphaFoldDB" id="A0A2P8EZM6"/>
<dbReference type="EMBL" id="PYGI01000006">
    <property type="protein sequence ID" value="PSL14924.1"/>
    <property type="molecule type" value="Genomic_DNA"/>
</dbReference>
<name>A0A2P8EZM6_9GAMM</name>
<feature type="signal peptide" evidence="1">
    <location>
        <begin position="1"/>
        <end position="26"/>
    </location>
</feature>
<dbReference type="OrthoDB" id="5599486at2"/>
<reference evidence="2 3" key="1">
    <citation type="submission" date="2018-03" db="EMBL/GenBank/DDBJ databases">
        <title>Genomic Encyclopedia of Archaeal and Bacterial Type Strains, Phase II (KMG-II): from individual species to whole genera.</title>
        <authorList>
            <person name="Goeker M."/>
        </authorList>
    </citation>
    <scope>NUCLEOTIDE SEQUENCE [LARGE SCALE GENOMIC DNA]</scope>
    <source>
        <strain evidence="2 3">DSM 17586</strain>
    </source>
</reference>
<evidence type="ECO:0000313" key="2">
    <source>
        <dbReference type="EMBL" id="PSL14924.1"/>
    </source>
</evidence>
<keyword evidence="1" id="KW-0732">Signal</keyword>
<accession>A0A2P8EZM6</accession>
<organism evidence="2 3">
    <name type="scientific">Marinobacterium halophilum</name>
    <dbReference type="NCBI Taxonomy" id="267374"/>
    <lineage>
        <taxon>Bacteria</taxon>
        <taxon>Pseudomonadati</taxon>
        <taxon>Pseudomonadota</taxon>
        <taxon>Gammaproteobacteria</taxon>
        <taxon>Oceanospirillales</taxon>
        <taxon>Oceanospirillaceae</taxon>
        <taxon>Marinobacterium</taxon>
    </lineage>
</organism>
<evidence type="ECO:0000256" key="1">
    <source>
        <dbReference type="SAM" id="SignalP"/>
    </source>
</evidence>
<feature type="chain" id="PRO_5015178686" evidence="1">
    <location>
        <begin position="27"/>
        <end position="295"/>
    </location>
</feature>
<dbReference type="RefSeq" id="WP_106591143.1">
    <property type="nucleotide sequence ID" value="NZ_PYGI01000006.1"/>
</dbReference>
<dbReference type="PROSITE" id="PS51257">
    <property type="entry name" value="PROKAR_LIPOPROTEIN"/>
    <property type="match status" value="1"/>
</dbReference>
<evidence type="ECO:0000313" key="3">
    <source>
        <dbReference type="Proteomes" id="UP000242133"/>
    </source>
</evidence>